<evidence type="ECO:0000256" key="5">
    <source>
        <dbReference type="ARBA" id="ARBA00023268"/>
    </source>
</evidence>
<dbReference type="Pfam" id="PF00912">
    <property type="entry name" value="Transgly"/>
    <property type="match status" value="1"/>
</dbReference>
<evidence type="ECO:0000313" key="11">
    <source>
        <dbReference type="Proteomes" id="UP001205311"/>
    </source>
</evidence>
<keyword evidence="3" id="KW-0328">Glycosyltransferase</keyword>
<evidence type="ECO:0000256" key="1">
    <source>
        <dbReference type="ARBA" id="ARBA00022645"/>
    </source>
</evidence>
<dbReference type="Gene3D" id="3.40.710.10">
    <property type="entry name" value="DD-peptidase/beta-lactamase superfamily"/>
    <property type="match status" value="2"/>
</dbReference>
<reference evidence="10 11" key="1">
    <citation type="submission" date="2022-06" db="EMBL/GenBank/DDBJ databases">
        <title>Genomic Encyclopedia of Archaeal and Bacterial Type Strains, Phase II (KMG-II): from individual species to whole genera.</title>
        <authorList>
            <person name="Goeker M."/>
        </authorList>
    </citation>
    <scope>NUCLEOTIDE SEQUENCE [LARGE SCALE GENOMIC DNA]</scope>
    <source>
        <strain evidence="10 11">DSM 40477</strain>
    </source>
</reference>
<evidence type="ECO:0000256" key="6">
    <source>
        <dbReference type="ARBA" id="ARBA00034000"/>
    </source>
</evidence>
<evidence type="ECO:0000256" key="7">
    <source>
        <dbReference type="ARBA" id="ARBA00049902"/>
    </source>
</evidence>
<gene>
    <name evidence="10" type="ORF">LX15_005648</name>
</gene>
<keyword evidence="2" id="KW-0378">Hydrolase</keyword>
<name>A0ABT1I2A8_STRSD</name>
<evidence type="ECO:0000256" key="2">
    <source>
        <dbReference type="ARBA" id="ARBA00022670"/>
    </source>
</evidence>
<comment type="catalytic activity">
    <reaction evidence="6">
        <text>Preferential cleavage: (Ac)2-L-Lys-D-Ala-|-D-Ala. Also transpeptidation of peptidyl-alanyl moieties that are N-acyl substituents of D-alanine.</text>
        <dbReference type="EC" id="3.4.16.4"/>
    </reaction>
</comment>
<dbReference type="SUPFAM" id="SSF56601">
    <property type="entry name" value="beta-lactamase/transpeptidase-like"/>
    <property type="match status" value="1"/>
</dbReference>
<dbReference type="PANTHER" id="PTHR32282">
    <property type="entry name" value="BINDING PROTEIN TRANSPEPTIDASE, PUTATIVE-RELATED"/>
    <property type="match status" value="1"/>
</dbReference>
<dbReference type="SUPFAM" id="SSF53955">
    <property type="entry name" value="Lysozyme-like"/>
    <property type="match status" value="1"/>
</dbReference>
<feature type="compositionally biased region" description="Low complexity" evidence="8">
    <location>
        <begin position="598"/>
        <end position="617"/>
    </location>
</feature>
<comment type="catalytic activity">
    <reaction evidence="7">
        <text>[GlcNAc-(1-&gt;4)-Mur2Ac(oyl-L-Ala-gamma-D-Glu-L-Lys-D-Ala-D-Ala)](n)-di-trans,octa-cis-undecaprenyl diphosphate + beta-D-GlcNAc-(1-&gt;4)-Mur2Ac(oyl-L-Ala-gamma-D-Glu-L-Lys-D-Ala-D-Ala)-di-trans,octa-cis-undecaprenyl diphosphate = [GlcNAc-(1-&gt;4)-Mur2Ac(oyl-L-Ala-gamma-D-Glu-L-Lys-D-Ala-D-Ala)](n+1)-di-trans,octa-cis-undecaprenyl diphosphate + di-trans,octa-cis-undecaprenyl diphosphate + H(+)</text>
        <dbReference type="Rhea" id="RHEA:23708"/>
        <dbReference type="Rhea" id="RHEA-COMP:9602"/>
        <dbReference type="Rhea" id="RHEA-COMP:9603"/>
        <dbReference type="ChEBI" id="CHEBI:15378"/>
        <dbReference type="ChEBI" id="CHEBI:58405"/>
        <dbReference type="ChEBI" id="CHEBI:60033"/>
        <dbReference type="ChEBI" id="CHEBI:78435"/>
        <dbReference type="EC" id="2.4.99.28"/>
    </reaction>
</comment>
<feature type="region of interest" description="Disordered" evidence="8">
    <location>
        <begin position="576"/>
        <end position="625"/>
    </location>
</feature>
<dbReference type="PANTHER" id="PTHR32282:SF34">
    <property type="entry name" value="PENICILLIN-BINDING PROTEIN 1A"/>
    <property type="match status" value="1"/>
</dbReference>
<dbReference type="InterPro" id="IPR001264">
    <property type="entry name" value="Glyco_trans_51"/>
</dbReference>
<evidence type="ECO:0000256" key="4">
    <source>
        <dbReference type="ARBA" id="ARBA00022679"/>
    </source>
</evidence>
<protein>
    <submittedName>
        <fullName evidence="10">Peptidoglycan glycosyltransferase</fullName>
    </submittedName>
</protein>
<dbReference type="Gene3D" id="1.10.3810.10">
    <property type="entry name" value="Biosynthetic peptidoglycan transglycosylase-like"/>
    <property type="match status" value="1"/>
</dbReference>
<evidence type="ECO:0000259" key="9">
    <source>
        <dbReference type="Pfam" id="PF00912"/>
    </source>
</evidence>
<dbReference type="InterPro" id="IPR036950">
    <property type="entry name" value="PBP_transglycosylase"/>
</dbReference>
<evidence type="ECO:0000256" key="3">
    <source>
        <dbReference type="ARBA" id="ARBA00022676"/>
    </source>
</evidence>
<feature type="compositionally biased region" description="Pro residues" evidence="8">
    <location>
        <begin position="580"/>
        <end position="594"/>
    </location>
</feature>
<keyword evidence="5" id="KW-0511">Multifunctional enzyme</keyword>
<dbReference type="RefSeq" id="WP_253673399.1">
    <property type="nucleotide sequence ID" value="NZ_JAMTCP010000052.1"/>
</dbReference>
<dbReference type="Proteomes" id="UP001205311">
    <property type="component" value="Unassembled WGS sequence"/>
</dbReference>
<sequence>MGGVSAFVLVGALVVGYRLAYVMWDVPEPAEIAASQNQTVTLYYADGRTELARIHPDGGARTLVRFEDIPKSVQDAVLSAENATFWTDDGFSVRGMIGAIYNNLRGRDGGGSTITQQYVKKATGKEEHSLTRKVRELVLAKKLTDTHSKQEILTAYLNTIYFGRGANGVQAAARAYFGKDVRDLDVSEAAVLAGVIQRPTYWDPAVDRENSEARWNYVMDRMVENGFLDRKERERAKFPAVVPRASEPGARAHIKAQVLAELEERAGIGLDEAQQHGYRVVTTLDRDAQSRAETAVREVMTGQPDSLRAALVSIDPRTGGVAAYFGGDNGNGLDYAQSLQEPGTAFTPFTAVAFHQRGLSPARAVGPGVSEGDIAALTKWIGPGHVADAAYAAGIPREVRGRATITSPDEQLGVGGGRTAVRPFDLAAAYATLTDGQRSQPHFVDRVLTAAGEVRHQFSGTRTPAFHADAQASADTAREITSLLETNQAQVNLPAPANNPVAVQPGVLRYGSRGQVAKAWTAGYTPQLATAVWVGSDRFQPIKGRYQERAGGEHDIDGKREPAAIWSAVMGAYHENRAPQPFPTPNPQARPIPPTTTSAQGAPAGSQKQQQKAQQPPKHTETTEK</sequence>
<feature type="domain" description="Glycosyl transferase family 51" evidence="9">
    <location>
        <begin position="57"/>
        <end position="222"/>
    </location>
</feature>
<dbReference type="EMBL" id="JAMTCP010000052">
    <property type="protein sequence ID" value="MCP2261921.1"/>
    <property type="molecule type" value="Genomic_DNA"/>
</dbReference>
<comment type="caution">
    <text evidence="10">The sequence shown here is derived from an EMBL/GenBank/DDBJ whole genome shotgun (WGS) entry which is preliminary data.</text>
</comment>
<organism evidence="10 11">
    <name type="scientific">Streptoalloteichus tenebrarius (strain ATCC 17920 / DSM 40477 / JCM 4838 / CBS 697.72 / NBRC 16177 / NCIMB 11028 / NRRL B-12390 / A12253. 1 / ISP 5477)</name>
    <name type="common">Streptomyces tenebrarius</name>
    <dbReference type="NCBI Taxonomy" id="1933"/>
    <lineage>
        <taxon>Bacteria</taxon>
        <taxon>Bacillati</taxon>
        <taxon>Actinomycetota</taxon>
        <taxon>Actinomycetes</taxon>
        <taxon>Pseudonocardiales</taxon>
        <taxon>Pseudonocardiaceae</taxon>
        <taxon>Streptoalloteichus</taxon>
    </lineage>
</organism>
<keyword evidence="2" id="KW-0645">Protease</keyword>
<dbReference type="InterPro" id="IPR012338">
    <property type="entry name" value="Beta-lactam/transpept-like"/>
</dbReference>
<keyword evidence="11" id="KW-1185">Reference proteome</keyword>
<keyword evidence="4" id="KW-0808">Transferase</keyword>
<keyword evidence="1" id="KW-0121">Carboxypeptidase</keyword>
<accession>A0ABT1I2A8</accession>
<dbReference type="InterPro" id="IPR050396">
    <property type="entry name" value="Glycosyltr_51/Transpeptidase"/>
</dbReference>
<proteinExistence type="predicted"/>
<dbReference type="InterPro" id="IPR023346">
    <property type="entry name" value="Lysozyme-like_dom_sf"/>
</dbReference>
<evidence type="ECO:0000256" key="8">
    <source>
        <dbReference type="SAM" id="MobiDB-lite"/>
    </source>
</evidence>
<evidence type="ECO:0000313" key="10">
    <source>
        <dbReference type="EMBL" id="MCP2261921.1"/>
    </source>
</evidence>